<dbReference type="STRING" id="1477437.SAMN05444682_10147"/>
<reference evidence="8 9" key="1">
    <citation type="submission" date="2016-10" db="EMBL/GenBank/DDBJ databases">
        <authorList>
            <person name="de Groot N.N."/>
        </authorList>
    </citation>
    <scope>NUCLEOTIDE SEQUENCE [LARGE SCALE GENOMIC DNA]</scope>
    <source>
        <strain evidence="8 9">RK1</strain>
    </source>
</reference>
<gene>
    <name evidence="8" type="ORF">SAMN05444682_10147</name>
</gene>
<dbReference type="InterPro" id="IPR011990">
    <property type="entry name" value="TPR-like_helical_dom_sf"/>
</dbReference>
<dbReference type="EMBL" id="FOQO01000001">
    <property type="protein sequence ID" value="SFH74176.1"/>
    <property type="molecule type" value="Genomic_DNA"/>
</dbReference>
<name>A0A1I3CIL0_9SPHI</name>
<keyword evidence="9" id="KW-1185">Reference proteome</keyword>
<protein>
    <submittedName>
        <fullName evidence="8">Starch-binding associating with outer membrane</fullName>
    </submittedName>
</protein>
<dbReference type="OrthoDB" id="5694214at2"/>
<accession>A0A1I3CIL0</accession>
<proteinExistence type="inferred from homology"/>
<keyword evidence="4" id="KW-0472">Membrane</keyword>
<evidence type="ECO:0000313" key="8">
    <source>
        <dbReference type="EMBL" id="SFH74176.1"/>
    </source>
</evidence>
<dbReference type="Gene3D" id="1.25.40.390">
    <property type="match status" value="1"/>
</dbReference>
<dbReference type="SUPFAM" id="SSF48452">
    <property type="entry name" value="TPR-like"/>
    <property type="match status" value="1"/>
</dbReference>
<dbReference type="Pfam" id="PF14322">
    <property type="entry name" value="SusD-like_3"/>
    <property type="match status" value="1"/>
</dbReference>
<keyword evidence="3" id="KW-0732">Signal</keyword>
<dbReference type="InterPro" id="IPR033985">
    <property type="entry name" value="SusD-like_N"/>
</dbReference>
<evidence type="ECO:0000259" key="7">
    <source>
        <dbReference type="Pfam" id="PF14322"/>
    </source>
</evidence>
<comment type="similarity">
    <text evidence="2">Belongs to the SusD family.</text>
</comment>
<evidence type="ECO:0000313" key="9">
    <source>
        <dbReference type="Proteomes" id="UP000198670"/>
    </source>
</evidence>
<dbReference type="InterPro" id="IPR012944">
    <property type="entry name" value="SusD_RagB_dom"/>
</dbReference>
<evidence type="ECO:0000256" key="1">
    <source>
        <dbReference type="ARBA" id="ARBA00004442"/>
    </source>
</evidence>
<dbReference type="GO" id="GO:0009279">
    <property type="term" value="C:cell outer membrane"/>
    <property type="evidence" value="ECO:0007669"/>
    <property type="project" value="UniProtKB-SubCell"/>
</dbReference>
<dbReference type="Pfam" id="PF07980">
    <property type="entry name" value="SusD_RagB"/>
    <property type="match status" value="1"/>
</dbReference>
<evidence type="ECO:0000256" key="5">
    <source>
        <dbReference type="ARBA" id="ARBA00023237"/>
    </source>
</evidence>
<evidence type="ECO:0000256" key="3">
    <source>
        <dbReference type="ARBA" id="ARBA00022729"/>
    </source>
</evidence>
<dbReference type="AlphaFoldDB" id="A0A1I3CIL0"/>
<dbReference type="PROSITE" id="PS51257">
    <property type="entry name" value="PROKAR_LIPOPROTEIN"/>
    <property type="match status" value="1"/>
</dbReference>
<feature type="domain" description="RagB/SusD" evidence="6">
    <location>
        <begin position="264"/>
        <end position="541"/>
    </location>
</feature>
<sequence length="542" mass="61335">MKKLVYFLLVGMLTACQDGFLDRQPYDSLSSENAWISDDNATIAINGIYNAMNSDDNLAGYFYIFTNIGPDGYGYFRDESIQRGLSTNRTGLYLNTYKGLYRVIKYTNDAIANLTDNTHLTPELASQLLGEAKFMRGLSYFYLWQLYGGVIILDQPLDPADTYLPRNSAEEVRDFVIADFQDAIERLPVVRTGGDIGRITKGAAITMLGKTYLYSEQWSEAAAQLKQLLSPPYAYGLFADYAGLFTDQHENNEEIVFSLQSVMQNNLGSYYDRWYGGRSIRSYGESFSQPSWTTVFSYTHQDGSPIDPAGMPAEADYADEVAYGADLIDWYVNEFADADVRAHGNIIIPGYTIVGNENLTYKVNWPYTAHANDEIPAYRIEFSSYALFSWRKMIMTGDANTLRSDSPIDVPLIRFADVLLMYAEAVNEAGGPVNEAYQAVQRIRERAGVAPLEGNLGKEQLRQAIRLERLKEFAGEGQLFFDVRRWRTAHTGDPIFGLNGMLLDFRGQPLYQRVFTEKDYLWPIPQQEIDINNSLTQNPGWE</sequence>
<dbReference type="Proteomes" id="UP000198670">
    <property type="component" value="Unassembled WGS sequence"/>
</dbReference>
<keyword evidence="5" id="KW-0998">Cell outer membrane</keyword>
<evidence type="ECO:0000256" key="4">
    <source>
        <dbReference type="ARBA" id="ARBA00023136"/>
    </source>
</evidence>
<comment type="subcellular location">
    <subcellularLocation>
        <location evidence="1">Cell outer membrane</location>
    </subcellularLocation>
</comment>
<evidence type="ECO:0000256" key="2">
    <source>
        <dbReference type="ARBA" id="ARBA00006275"/>
    </source>
</evidence>
<evidence type="ECO:0000259" key="6">
    <source>
        <dbReference type="Pfam" id="PF07980"/>
    </source>
</evidence>
<feature type="domain" description="SusD-like N-terminal" evidence="7">
    <location>
        <begin position="90"/>
        <end position="213"/>
    </location>
</feature>
<dbReference type="RefSeq" id="WP_090622334.1">
    <property type="nucleotide sequence ID" value="NZ_FOQO01000001.1"/>
</dbReference>
<organism evidence="8 9">
    <name type="scientific">Parapedobacter indicus</name>
    <dbReference type="NCBI Taxonomy" id="1477437"/>
    <lineage>
        <taxon>Bacteria</taxon>
        <taxon>Pseudomonadati</taxon>
        <taxon>Bacteroidota</taxon>
        <taxon>Sphingobacteriia</taxon>
        <taxon>Sphingobacteriales</taxon>
        <taxon>Sphingobacteriaceae</taxon>
        <taxon>Parapedobacter</taxon>
    </lineage>
</organism>